<dbReference type="InterPro" id="IPR057495">
    <property type="entry name" value="AAA_lid_BCS1"/>
</dbReference>
<dbReference type="Pfam" id="PF00004">
    <property type="entry name" value="AAA"/>
    <property type="match status" value="1"/>
</dbReference>
<evidence type="ECO:0000313" key="5">
    <source>
        <dbReference type="EMBL" id="KAF1973136.1"/>
    </source>
</evidence>
<evidence type="ECO:0000259" key="4">
    <source>
        <dbReference type="SMART" id="SM00382"/>
    </source>
</evidence>
<comment type="similarity">
    <text evidence="1">Belongs to the AAA ATPase family. BCS1 subfamily.</text>
</comment>
<dbReference type="SUPFAM" id="SSF52540">
    <property type="entry name" value="P-loop containing nucleoside triphosphate hydrolases"/>
    <property type="match status" value="1"/>
</dbReference>
<feature type="domain" description="AAA+ ATPase" evidence="4">
    <location>
        <begin position="179"/>
        <end position="324"/>
    </location>
</feature>
<protein>
    <recommendedName>
        <fullName evidence="4">AAA+ ATPase domain-containing protein</fullName>
    </recommendedName>
</protein>
<dbReference type="InterPro" id="IPR003593">
    <property type="entry name" value="AAA+_ATPase"/>
</dbReference>
<keyword evidence="2" id="KW-0547">Nucleotide-binding</keyword>
<dbReference type="OrthoDB" id="10251412at2759"/>
<name>A0A6A5VDN0_9PLEO</name>
<sequence length="421" mass="46875">MTFPIEHQTARRIQSYLVTQGLSKRHTSFLVGKMEFNRATQEEEFIGDMSMTLPKGWFWFEDRPIQFELLKQTDDMQESLIKIDDYYSAGVLDMTKQLIRISTPGFSDSLLRRFVDHIGAKRVTEVNTTVLFEIRESLRRGANTWAHRLRTSRSLSTIDLDGTIKTDQLEDLNNSFHPERKRWYANRGTGKNSVCHAIAGKYNANLYIMSMNEIDSEQHMKTLSRGPQKGDILLLEDIDSAGTGRENMRGEKDVKLSPNVAGAVENTRGTRTTPKITLSDILSAIDSLNDGIILIMTSNKPESLEKALIRPDRIDKQVLFGNVGKVVAKIIFVRIYEGGSIEAPLLNELGDSFASKIPGGKLAPAEIQGFLTEHSGRPEAAIADLDQWVTNVLAAKEAGKNIVGNNGDETTVATSTGRSPC</sequence>
<dbReference type="InterPro" id="IPR050747">
    <property type="entry name" value="Mitochondrial_chaperone_BCS1"/>
</dbReference>
<dbReference type="GO" id="GO:0005524">
    <property type="term" value="F:ATP binding"/>
    <property type="evidence" value="ECO:0007669"/>
    <property type="project" value="UniProtKB-KW"/>
</dbReference>
<keyword evidence="3" id="KW-0067">ATP-binding</keyword>
<reference evidence="5" key="1">
    <citation type="journal article" date="2020" name="Stud. Mycol.">
        <title>101 Dothideomycetes genomes: a test case for predicting lifestyles and emergence of pathogens.</title>
        <authorList>
            <person name="Haridas S."/>
            <person name="Albert R."/>
            <person name="Binder M."/>
            <person name="Bloem J."/>
            <person name="Labutti K."/>
            <person name="Salamov A."/>
            <person name="Andreopoulos B."/>
            <person name="Baker S."/>
            <person name="Barry K."/>
            <person name="Bills G."/>
            <person name="Bluhm B."/>
            <person name="Cannon C."/>
            <person name="Castanera R."/>
            <person name="Culley D."/>
            <person name="Daum C."/>
            <person name="Ezra D."/>
            <person name="Gonzalez J."/>
            <person name="Henrissat B."/>
            <person name="Kuo A."/>
            <person name="Liang C."/>
            <person name="Lipzen A."/>
            <person name="Lutzoni F."/>
            <person name="Magnuson J."/>
            <person name="Mondo S."/>
            <person name="Nolan M."/>
            <person name="Ohm R."/>
            <person name="Pangilinan J."/>
            <person name="Park H.-J."/>
            <person name="Ramirez L."/>
            <person name="Alfaro M."/>
            <person name="Sun H."/>
            <person name="Tritt A."/>
            <person name="Yoshinaga Y."/>
            <person name="Zwiers L.-H."/>
            <person name="Turgeon B."/>
            <person name="Goodwin S."/>
            <person name="Spatafora J."/>
            <person name="Crous P."/>
            <person name="Grigoriev I."/>
        </authorList>
    </citation>
    <scope>NUCLEOTIDE SEQUENCE</scope>
    <source>
        <strain evidence="5">CBS 107.79</strain>
    </source>
</reference>
<dbReference type="Gene3D" id="3.40.50.300">
    <property type="entry name" value="P-loop containing nucleotide triphosphate hydrolases"/>
    <property type="match status" value="1"/>
</dbReference>
<dbReference type="InterPro" id="IPR003959">
    <property type="entry name" value="ATPase_AAA_core"/>
</dbReference>
<evidence type="ECO:0000256" key="2">
    <source>
        <dbReference type="ARBA" id="ARBA00022741"/>
    </source>
</evidence>
<organism evidence="5 6">
    <name type="scientific">Bimuria novae-zelandiae CBS 107.79</name>
    <dbReference type="NCBI Taxonomy" id="1447943"/>
    <lineage>
        <taxon>Eukaryota</taxon>
        <taxon>Fungi</taxon>
        <taxon>Dikarya</taxon>
        <taxon>Ascomycota</taxon>
        <taxon>Pezizomycotina</taxon>
        <taxon>Dothideomycetes</taxon>
        <taxon>Pleosporomycetidae</taxon>
        <taxon>Pleosporales</taxon>
        <taxon>Massarineae</taxon>
        <taxon>Didymosphaeriaceae</taxon>
        <taxon>Bimuria</taxon>
    </lineage>
</organism>
<dbReference type="InterPro" id="IPR027417">
    <property type="entry name" value="P-loop_NTPase"/>
</dbReference>
<proteinExistence type="inferred from homology"/>
<dbReference type="AlphaFoldDB" id="A0A6A5VDN0"/>
<evidence type="ECO:0000256" key="3">
    <source>
        <dbReference type="ARBA" id="ARBA00022840"/>
    </source>
</evidence>
<evidence type="ECO:0000256" key="1">
    <source>
        <dbReference type="ARBA" id="ARBA00007448"/>
    </source>
</evidence>
<dbReference type="PANTHER" id="PTHR23070">
    <property type="entry name" value="BCS1 AAA-TYPE ATPASE"/>
    <property type="match status" value="1"/>
</dbReference>
<dbReference type="EMBL" id="ML976682">
    <property type="protein sequence ID" value="KAF1973136.1"/>
    <property type="molecule type" value="Genomic_DNA"/>
</dbReference>
<evidence type="ECO:0000313" key="6">
    <source>
        <dbReference type="Proteomes" id="UP000800036"/>
    </source>
</evidence>
<keyword evidence="6" id="KW-1185">Reference proteome</keyword>
<dbReference type="Pfam" id="PF25426">
    <property type="entry name" value="AAA_lid_BCS1"/>
    <property type="match status" value="1"/>
</dbReference>
<dbReference type="Proteomes" id="UP000800036">
    <property type="component" value="Unassembled WGS sequence"/>
</dbReference>
<dbReference type="GO" id="GO:0016887">
    <property type="term" value="F:ATP hydrolysis activity"/>
    <property type="evidence" value="ECO:0007669"/>
    <property type="project" value="InterPro"/>
</dbReference>
<accession>A0A6A5VDN0</accession>
<gene>
    <name evidence="5" type="ORF">BU23DRAFT_568449</name>
</gene>
<dbReference type="SMART" id="SM00382">
    <property type="entry name" value="AAA"/>
    <property type="match status" value="1"/>
</dbReference>